<dbReference type="SMART" id="SM01043">
    <property type="entry name" value="BTAD"/>
    <property type="match status" value="1"/>
</dbReference>
<dbReference type="InterPro" id="IPR027417">
    <property type="entry name" value="P-loop_NTPase"/>
</dbReference>
<keyword evidence="3 5" id="KW-0238">DNA-binding</keyword>
<evidence type="ECO:0000256" key="3">
    <source>
        <dbReference type="ARBA" id="ARBA00023125"/>
    </source>
</evidence>
<dbReference type="CDD" id="cd15831">
    <property type="entry name" value="BTAD"/>
    <property type="match status" value="1"/>
</dbReference>
<dbReference type="InterPro" id="IPR001867">
    <property type="entry name" value="OmpR/PhoB-type_DNA-bd"/>
</dbReference>
<dbReference type="Pfam" id="PF00486">
    <property type="entry name" value="Trans_reg_C"/>
    <property type="match status" value="1"/>
</dbReference>
<name>A0ABU2JEP1_9ACTN</name>
<dbReference type="SUPFAM" id="SSF46894">
    <property type="entry name" value="C-terminal effector domain of the bipartite response regulators"/>
    <property type="match status" value="1"/>
</dbReference>
<evidence type="ECO:0000256" key="1">
    <source>
        <dbReference type="ARBA" id="ARBA00005820"/>
    </source>
</evidence>
<organism evidence="7 8">
    <name type="scientific">Jatrophihabitans lederbergiae</name>
    <dbReference type="NCBI Taxonomy" id="3075547"/>
    <lineage>
        <taxon>Bacteria</taxon>
        <taxon>Bacillati</taxon>
        <taxon>Actinomycetota</taxon>
        <taxon>Actinomycetes</taxon>
        <taxon>Jatrophihabitantales</taxon>
        <taxon>Jatrophihabitantaceae</taxon>
        <taxon>Jatrophihabitans</taxon>
    </lineage>
</organism>
<sequence length="612" mass="67104">MKYSVLGPVELHTAAGPVKIHSTCIQAMLAILLMSPRQVVSVDRIIDDMWPEEPPRSAVENVRTYVYQLRRLLNSTDRHSILKSVSGGYQLDIDPDELDLTHFQRLAEEGRRALSCEDNEKARTLFVSALKLWRAAPLAGLTLSRAMRAKAVALEEQHLQVQVQWIQARIALNEAGEVIAPLRGLLGERPLDERLWHLLMRSLARSGRTGESLAAYDEARRTLVHELGSEPGRELRELHASLLRGEREPNPERAVLRSVPNAVPHQLPSDTRQLVGRECQLRAIRELAERSFSGELNHPATVLLSGLPGVGKTALAVTAAEQLRDLVPDGELYVNLDGRDTSSATSWDAMASLLSAFGVAPRAIPDSAGNRRSLYRSLLAERRVLVIVDGVSDNRQIVPLIPGPGHSVLLVTSRRRLTRVYADLRLSLDVMTAEDALTMLANTIGSDRVAAEPEAARQVVLACGCLPAVIRVAAVRLSTRAAYPIQVLADRLSDGEGLLDEFDWDGYSLRDRLDRSYQSMNPQQQQHFRAIGAVTPEAISAAAVGRVARTSAHAADRELEGLTNEGMLVAQMSSSGIPNYRLPTVMHAYAKERLAHEGLSQAAGVEKAQLTG</sequence>
<comment type="similarity">
    <text evidence="1">Belongs to the AfsR/DnrI/RedD regulatory family.</text>
</comment>
<dbReference type="PANTHER" id="PTHR35807">
    <property type="entry name" value="TRANSCRIPTIONAL REGULATOR REDD-RELATED"/>
    <property type="match status" value="1"/>
</dbReference>
<dbReference type="InterPro" id="IPR005158">
    <property type="entry name" value="BTAD"/>
</dbReference>
<dbReference type="SUPFAM" id="SSF48452">
    <property type="entry name" value="TPR-like"/>
    <property type="match status" value="1"/>
</dbReference>
<dbReference type="EMBL" id="JAVREH010000039">
    <property type="protein sequence ID" value="MDT0263450.1"/>
    <property type="molecule type" value="Genomic_DNA"/>
</dbReference>
<dbReference type="RefSeq" id="WP_311424597.1">
    <property type="nucleotide sequence ID" value="NZ_JAVREH010000039.1"/>
</dbReference>
<dbReference type="Gene3D" id="3.40.50.300">
    <property type="entry name" value="P-loop containing nucleotide triphosphate hydrolases"/>
    <property type="match status" value="1"/>
</dbReference>
<evidence type="ECO:0000313" key="7">
    <source>
        <dbReference type="EMBL" id="MDT0263450.1"/>
    </source>
</evidence>
<reference evidence="8" key="1">
    <citation type="submission" date="2023-07" db="EMBL/GenBank/DDBJ databases">
        <title>30 novel species of actinomycetes from the DSMZ collection.</title>
        <authorList>
            <person name="Nouioui I."/>
        </authorList>
    </citation>
    <scope>NUCLEOTIDE SEQUENCE [LARGE SCALE GENOMIC DNA]</scope>
    <source>
        <strain evidence="8">DSM 44399</strain>
    </source>
</reference>
<dbReference type="PRINTS" id="PR00364">
    <property type="entry name" value="DISEASERSIST"/>
</dbReference>
<evidence type="ECO:0000256" key="2">
    <source>
        <dbReference type="ARBA" id="ARBA00023015"/>
    </source>
</evidence>
<accession>A0ABU2JEP1</accession>
<dbReference type="InterPro" id="IPR011990">
    <property type="entry name" value="TPR-like_helical_dom_sf"/>
</dbReference>
<comment type="caution">
    <text evidence="7">The sequence shown here is derived from an EMBL/GenBank/DDBJ whole genome shotgun (WGS) entry which is preliminary data.</text>
</comment>
<protein>
    <submittedName>
        <fullName evidence="7">BTAD domain-containing putative transcriptional regulator</fullName>
    </submittedName>
</protein>
<feature type="DNA-binding region" description="OmpR/PhoB-type" evidence="5">
    <location>
        <begin position="1"/>
        <end position="93"/>
    </location>
</feature>
<keyword evidence="8" id="KW-1185">Reference proteome</keyword>
<dbReference type="PANTHER" id="PTHR35807:SF1">
    <property type="entry name" value="TRANSCRIPTIONAL REGULATOR REDD"/>
    <property type="match status" value="1"/>
</dbReference>
<dbReference type="InterPro" id="IPR051677">
    <property type="entry name" value="AfsR-DnrI-RedD_regulator"/>
</dbReference>
<dbReference type="Gene3D" id="1.25.40.10">
    <property type="entry name" value="Tetratricopeptide repeat domain"/>
    <property type="match status" value="1"/>
</dbReference>
<evidence type="ECO:0000259" key="6">
    <source>
        <dbReference type="PROSITE" id="PS51755"/>
    </source>
</evidence>
<proteinExistence type="inferred from homology"/>
<keyword evidence="4" id="KW-0804">Transcription</keyword>
<feature type="domain" description="OmpR/PhoB-type" evidence="6">
    <location>
        <begin position="1"/>
        <end position="93"/>
    </location>
</feature>
<dbReference type="InterPro" id="IPR041664">
    <property type="entry name" value="AAA_16"/>
</dbReference>
<dbReference type="Gene3D" id="1.10.10.10">
    <property type="entry name" value="Winged helix-like DNA-binding domain superfamily/Winged helix DNA-binding domain"/>
    <property type="match status" value="1"/>
</dbReference>
<evidence type="ECO:0000313" key="8">
    <source>
        <dbReference type="Proteomes" id="UP001183176"/>
    </source>
</evidence>
<dbReference type="Proteomes" id="UP001183176">
    <property type="component" value="Unassembled WGS sequence"/>
</dbReference>
<dbReference type="Pfam" id="PF03704">
    <property type="entry name" value="BTAD"/>
    <property type="match status" value="1"/>
</dbReference>
<dbReference type="SUPFAM" id="SSF52540">
    <property type="entry name" value="P-loop containing nucleoside triphosphate hydrolases"/>
    <property type="match status" value="1"/>
</dbReference>
<dbReference type="SMART" id="SM00862">
    <property type="entry name" value="Trans_reg_C"/>
    <property type="match status" value="1"/>
</dbReference>
<gene>
    <name evidence="7" type="ORF">RM423_18870</name>
</gene>
<evidence type="ECO:0000256" key="5">
    <source>
        <dbReference type="PROSITE-ProRule" id="PRU01091"/>
    </source>
</evidence>
<evidence type="ECO:0000256" key="4">
    <source>
        <dbReference type="ARBA" id="ARBA00023163"/>
    </source>
</evidence>
<keyword evidence="2" id="KW-0805">Transcription regulation</keyword>
<dbReference type="PROSITE" id="PS51755">
    <property type="entry name" value="OMPR_PHOB"/>
    <property type="match status" value="1"/>
</dbReference>
<dbReference type="InterPro" id="IPR016032">
    <property type="entry name" value="Sig_transdc_resp-reg_C-effctor"/>
</dbReference>
<dbReference type="InterPro" id="IPR036388">
    <property type="entry name" value="WH-like_DNA-bd_sf"/>
</dbReference>
<dbReference type="Pfam" id="PF13191">
    <property type="entry name" value="AAA_16"/>
    <property type="match status" value="1"/>
</dbReference>